<evidence type="ECO:0000256" key="2">
    <source>
        <dbReference type="SAM" id="Phobius"/>
    </source>
</evidence>
<evidence type="ECO:0000256" key="1">
    <source>
        <dbReference type="SAM" id="MobiDB-lite"/>
    </source>
</evidence>
<dbReference type="PANTHER" id="PTHR40466:SF1">
    <property type="entry name" value="FUNGAL PROTEIN"/>
    <property type="match status" value="1"/>
</dbReference>
<proteinExistence type="predicted"/>
<keyword evidence="2" id="KW-1133">Transmembrane helix</keyword>
<evidence type="ECO:0000313" key="4">
    <source>
        <dbReference type="Proteomes" id="UP000265663"/>
    </source>
</evidence>
<keyword evidence="2" id="KW-0472">Membrane</keyword>
<gene>
    <name evidence="3" type="ORF">GMOD_00009692</name>
</gene>
<keyword evidence="2" id="KW-0812">Transmembrane</keyword>
<reference evidence="3 4" key="1">
    <citation type="journal article" date="2014" name="PLoS ONE">
        <title>De novo Genome Assembly of the Fungal Plant Pathogen Pyrenophora semeniperda.</title>
        <authorList>
            <person name="Soliai M.M."/>
            <person name="Meyer S.E."/>
            <person name="Udall J.A."/>
            <person name="Elzinga D.E."/>
            <person name="Hermansen R.A."/>
            <person name="Bodily P.M."/>
            <person name="Hart A.A."/>
            <person name="Coleman C.E."/>
        </authorList>
    </citation>
    <scope>NUCLEOTIDE SEQUENCE [LARGE SCALE GENOMIC DNA]</scope>
    <source>
        <strain evidence="3 4">CCB06</strain>
        <tissue evidence="3">Mycelium</tissue>
    </source>
</reference>
<dbReference type="InterPro" id="IPR039965">
    <property type="entry name" value="C3H7.08c"/>
</dbReference>
<keyword evidence="4" id="KW-1185">Reference proteome</keyword>
<dbReference type="PANTHER" id="PTHR40466">
    <property type="entry name" value="EXPRESSED PROTEIN"/>
    <property type="match status" value="1"/>
</dbReference>
<feature type="transmembrane region" description="Helical" evidence="2">
    <location>
        <begin position="118"/>
        <end position="136"/>
    </location>
</feature>
<feature type="region of interest" description="Disordered" evidence="1">
    <location>
        <begin position="139"/>
        <end position="175"/>
    </location>
</feature>
<organism evidence="3 4">
    <name type="scientific">Pyrenophora seminiperda CCB06</name>
    <dbReference type="NCBI Taxonomy" id="1302712"/>
    <lineage>
        <taxon>Eukaryota</taxon>
        <taxon>Fungi</taxon>
        <taxon>Dikarya</taxon>
        <taxon>Ascomycota</taxon>
        <taxon>Pezizomycotina</taxon>
        <taxon>Dothideomycetes</taxon>
        <taxon>Pleosporomycetidae</taxon>
        <taxon>Pleosporales</taxon>
        <taxon>Pleosporineae</taxon>
        <taxon>Pleosporaceae</taxon>
        <taxon>Pyrenophora</taxon>
    </lineage>
</organism>
<feature type="compositionally biased region" description="Basic and acidic residues" evidence="1">
    <location>
        <begin position="153"/>
        <end position="162"/>
    </location>
</feature>
<protein>
    <submittedName>
        <fullName evidence="3">Uncharacterized protein</fullName>
    </submittedName>
</protein>
<dbReference type="OrthoDB" id="3141857at2759"/>
<dbReference type="AlphaFoldDB" id="A0A3M7MEH1"/>
<dbReference type="Proteomes" id="UP000265663">
    <property type="component" value="Unassembled WGS sequence"/>
</dbReference>
<evidence type="ECO:0000313" key="3">
    <source>
        <dbReference type="EMBL" id="RMZ72913.1"/>
    </source>
</evidence>
<name>A0A3M7MEH1_9PLEO</name>
<accession>A0A3M7MEH1</accession>
<sequence>MAVMAEVAAHGRPDAAVTLGDPRTGSDMEPHGWLPSSAQNTRLSRTTLAPSHPRTLAVHLRPIAPTMSSSIVARSAFRAAPRLRPTPAFRRWASAAAEGEREAGKVALKTGAKRDPELYVLFAIMSGVFGLAGWHFSRSPTSASSERTVAKAADSEPWKDGGEGPYQYHPGGDTSVKKDAPSALNVVVIPNVTLPKELHDTYNKWGKDGY</sequence>
<dbReference type="EMBL" id="KE747836">
    <property type="protein sequence ID" value="RMZ72913.1"/>
    <property type="molecule type" value="Genomic_DNA"/>
</dbReference>